<protein>
    <submittedName>
        <fullName evidence="2">Uncharacterized protein</fullName>
    </submittedName>
</protein>
<evidence type="ECO:0000313" key="2">
    <source>
        <dbReference type="EMBL" id="OHU01127.1"/>
    </source>
</evidence>
<proteinExistence type="predicted"/>
<dbReference type="Proteomes" id="UP000179636">
    <property type="component" value="Unassembled WGS sequence"/>
</dbReference>
<evidence type="ECO:0000256" key="1">
    <source>
        <dbReference type="SAM" id="Phobius"/>
    </source>
</evidence>
<dbReference type="AlphaFoldDB" id="A0A1S1K2A8"/>
<accession>A0A1S1K2A8</accession>
<dbReference type="EMBL" id="MLHV01000008">
    <property type="protein sequence ID" value="OHU01127.1"/>
    <property type="molecule type" value="Genomic_DNA"/>
</dbReference>
<name>A0A1S1K2A8_9MYCO</name>
<organism evidence="2 3">
    <name type="scientific">Mycobacterium syngnathidarum</name>
    <dbReference type="NCBI Taxonomy" id="1908205"/>
    <lineage>
        <taxon>Bacteria</taxon>
        <taxon>Bacillati</taxon>
        <taxon>Actinomycetota</taxon>
        <taxon>Actinomycetes</taxon>
        <taxon>Mycobacteriales</taxon>
        <taxon>Mycobacteriaceae</taxon>
        <taxon>Mycobacterium</taxon>
    </lineage>
</organism>
<keyword evidence="1" id="KW-1133">Transmembrane helix</keyword>
<evidence type="ECO:0000313" key="3">
    <source>
        <dbReference type="Proteomes" id="UP000179636"/>
    </source>
</evidence>
<keyword evidence="1" id="KW-0812">Transmembrane</keyword>
<feature type="transmembrane region" description="Helical" evidence="1">
    <location>
        <begin position="35"/>
        <end position="58"/>
    </location>
</feature>
<comment type="caution">
    <text evidence="2">The sequence shown here is derived from an EMBL/GenBank/DDBJ whole genome shotgun (WGS) entry which is preliminary data.</text>
</comment>
<sequence>MTIYLGSRRISQWVSTIEAADCLPPWPRVPELGGIGWTAVCLAIPAVLCLIIGLVLFLTGQRRIWVKAVVTLAGICVLLVALVVMAMGYTDATQEIDRYTVSGSAGGPLCPASG</sequence>
<keyword evidence="3" id="KW-1185">Reference proteome</keyword>
<reference evidence="2 3" key="1">
    <citation type="submission" date="2016-10" db="EMBL/GenBank/DDBJ databases">
        <title>Evaluation of Human, Animal and Environmental Mycobacterium chelonae Isolates by Core Genome Phylogenomic Analysis, Targeted Gene Comparison, and Anti-microbial Susceptibility Patterns: A Tale of Mistaken Identities.</title>
        <authorList>
            <person name="Fogelson S.B."/>
            <person name="Camus A.C."/>
            <person name="Lorenz W."/>
            <person name="Vasireddy R."/>
            <person name="Vasireddy S."/>
            <person name="Smith T."/>
            <person name="Brown-Elliott B.A."/>
            <person name="Wallace R.J.Jr."/>
            <person name="Hasan N.A."/>
            <person name="Reischl U."/>
            <person name="Sanchez S."/>
        </authorList>
    </citation>
    <scope>NUCLEOTIDE SEQUENCE [LARGE SCALE GENOMIC DNA]</scope>
    <source>
        <strain evidence="2 3">24999</strain>
    </source>
</reference>
<feature type="transmembrane region" description="Helical" evidence="1">
    <location>
        <begin position="65"/>
        <end position="89"/>
    </location>
</feature>
<keyword evidence="1" id="KW-0472">Membrane</keyword>
<gene>
    <name evidence="2" type="ORF">BKG61_11155</name>
</gene>
<dbReference type="STRING" id="1908205.BKG60_16795"/>